<name>A0A853EXD7_9MICO</name>
<dbReference type="InterPro" id="IPR027417">
    <property type="entry name" value="P-loop_NTPase"/>
</dbReference>
<dbReference type="SUPFAM" id="SSF52540">
    <property type="entry name" value="P-loop containing nucleoside triphosphate hydrolases"/>
    <property type="match status" value="1"/>
</dbReference>
<dbReference type="GO" id="GO:0005886">
    <property type="term" value="C:plasma membrane"/>
    <property type="evidence" value="ECO:0007669"/>
    <property type="project" value="UniProtKB-SubCell"/>
</dbReference>
<dbReference type="GO" id="GO:0005524">
    <property type="term" value="F:ATP binding"/>
    <property type="evidence" value="ECO:0007669"/>
    <property type="project" value="UniProtKB-KW"/>
</dbReference>
<evidence type="ECO:0000259" key="7">
    <source>
        <dbReference type="PROSITE" id="PS50893"/>
    </source>
</evidence>
<accession>A0A853EXD7</accession>
<evidence type="ECO:0000256" key="3">
    <source>
        <dbReference type="ARBA" id="ARBA00022448"/>
    </source>
</evidence>
<keyword evidence="3" id="KW-0813">Transport</keyword>
<dbReference type="InterPro" id="IPR017871">
    <property type="entry name" value="ABC_transporter-like_CS"/>
</dbReference>
<keyword evidence="4" id="KW-0547">Nucleotide-binding</keyword>
<dbReference type="AlphaFoldDB" id="A0A853EXD7"/>
<dbReference type="InterPro" id="IPR003439">
    <property type="entry name" value="ABC_transporter-like_ATP-bd"/>
</dbReference>
<reference evidence="8 9" key="1">
    <citation type="submission" date="2020-07" db="EMBL/GenBank/DDBJ databases">
        <title>MOT database genomes.</title>
        <authorList>
            <person name="Joseph S."/>
            <person name="Aduse-Opoku J."/>
            <person name="Hashim A."/>
            <person name="Wade W."/>
            <person name="Curtis M."/>
        </authorList>
    </citation>
    <scope>NUCLEOTIDE SEQUENCE [LARGE SCALE GENOMIC DNA]</scope>
    <source>
        <strain evidence="8 9">DSM 100099</strain>
    </source>
</reference>
<dbReference type="Pfam" id="PF00005">
    <property type="entry name" value="ABC_tran"/>
    <property type="match status" value="1"/>
</dbReference>
<dbReference type="InterPro" id="IPR003593">
    <property type="entry name" value="AAA+_ATPase"/>
</dbReference>
<organism evidence="8 9">
    <name type="scientific">Sanguibacter inulinus</name>
    <dbReference type="NCBI Taxonomy" id="60922"/>
    <lineage>
        <taxon>Bacteria</taxon>
        <taxon>Bacillati</taxon>
        <taxon>Actinomycetota</taxon>
        <taxon>Actinomycetes</taxon>
        <taxon>Micrococcales</taxon>
        <taxon>Sanguibacteraceae</taxon>
        <taxon>Sanguibacter</taxon>
    </lineage>
</organism>
<gene>
    <name evidence="8" type="ORF">HZZ10_16250</name>
</gene>
<proteinExistence type="inferred from homology"/>
<sequence length="225" mass="24030">MEIRREVTALIGVNGAGKSTFMNVAAGGLSPTSGSVLVDGKSIYGRRTRRQALQTVALMPQTASFPGNMTVREVVEYLTWMRGARAGDARTRAERALETVELADRAGSKIRELSGGMLRRVGLAQAVAMDPSILLLDEPSTGLDPEQRRIMVDRLRELDAAVVLSSHVMEDVSDLADRVLVLDAGTIVFDGTLPDLCDRAPDPSAPRAAEAGFLAVLATRSGVAR</sequence>
<protein>
    <submittedName>
        <fullName evidence="8">ABC transporter ATP-binding protein</fullName>
    </submittedName>
</protein>
<dbReference type="GO" id="GO:0016887">
    <property type="term" value="F:ATP hydrolysis activity"/>
    <property type="evidence" value="ECO:0007669"/>
    <property type="project" value="InterPro"/>
</dbReference>
<comment type="subcellular location">
    <subcellularLocation>
        <location evidence="1">Cell membrane</location>
        <topology evidence="1">Peripheral membrane protein</topology>
    </subcellularLocation>
</comment>
<dbReference type="RefSeq" id="WP_179914301.1">
    <property type="nucleotide sequence ID" value="NZ_JACBYE010000054.1"/>
</dbReference>
<comment type="similarity">
    <text evidence="2">Belongs to the ABC transporter superfamily.</text>
</comment>
<dbReference type="PROSITE" id="PS00211">
    <property type="entry name" value="ABC_TRANSPORTER_1"/>
    <property type="match status" value="1"/>
</dbReference>
<evidence type="ECO:0000313" key="9">
    <source>
        <dbReference type="Proteomes" id="UP000561011"/>
    </source>
</evidence>
<keyword evidence="6" id="KW-0046">Antibiotic resistance</keyword>
<evidence type="ECO:0000256" key="5">
    <source>
        <dbReference type="ARBA" id="ARBA00022840"/>
    </source>
</evidence>
<dbReference type="GO" id="GO:0046677">
    <property type="term" value="P:response to antibiotic"/>
    <property type="evidence" value="ECO:0007669"/>
    <property type="project" value="UniProtKB-KW"/>
</dbReference>
<dbReference type="EMBL" id="JACBYE010000054">
    <property type="protein sequence ID" value="NYS95070.1"/>
    <property type="molecule type" value="Genomic_DNA"/>
</dbReference>
<dbReference type="Gene3D" id="3.40.50.300">
    <property type="entry name" value="P-loop containing nucleotide triphosphate hydrolases"/>
    <property type="match status" value="1"/>
</dbReference>
<keyword evidence="9" id="KW-1185">Reference proteome</keyword>
<comment type="caution">
    <text evidence="8">The sequence shown here is derived from an EMBL/GenBank/DDBJ whole genome shotgun (WGS) entry which is preliminary data.</text>
</comment>
<evidence type="ECO:0000256" key="2">
    <source>
        <dbReference type="ARBA" id="ARBA00005417"/>
    </source>
</evidence>
<evidence type="ECO:0000256" key="4">
    <source>
        <dbReference type="ARBA" id="ARBA00022741"/>
    </source>
</evidence>
<dbReference type="PANTHER" id="PTHR42711:SF5">
    <property type="entry name" value="ABC TRANSPORTER ATP-BINDING PROTEIN NATA"/>
    <property type="match status" value="1"/>
</dbReference>
<dbReference type="SMART" id="SM00382">
    <property type="entry name" value="AAA"/>
    <property type="match status" value="1"/>
</dbReference>
<dbReference type="InterPro" id="IPR050763">
    <property type="entry name" value="ABC_transporter_ATP-binding"/>
</dbReference>
<evidence type="ECO:0000313" key="8">
    <source>
        <dbReference type="EMBL" id="NYS95070.1"/>
    </source>
</evidence>
<dbReference type="PROSITE" id="PS50893">
    <property type="entry name" value="ABC_TRANSPORTER_2"/>
    <property type="match status" value="1"/>
</dbReference>
<evidence type="ECO:0000256" key="1">
    <source>
        <dbReference type="ARBA" id="ARBA00004202"/>
    </source>
</evidence>
<dbReference type="PANTHER" id="PTHR42711">
    <property type="entry name" value="ABC TRANSPORTER ATP-BINDING PROTEIN"/>
    <property type="match status" value="1"/>
</dbReference>
<evidence type="ECO:0000256" key="6">
    <source>
        <dbReference type="ARBA" id="ARBA00023251"/>
    </source>
</evidence>
<keyword evidence="5 8" id="KW-0067">ATP-binding</keyword>
<feature type="domain" description="ABC transporter" evidence="7">
    <location>
        <begin position="1"/>
        <end position="209"/>
    </location>
</feature>
<dbReference type="Proteomes" id="UP000561011">
    <property type="component" value="Unassembled WGS sequence"/>
</dbReference>